<name>A0A1J4L0V2_9EUKA</name>
<evidence type="ECO:0000313" key="1">
    <source>
        <dbReference type="EMBL" id="OHT15588.1"/>
    </source>
</evidence>
<organism evidence="1 2">
    <name type="scientific">Tritrichomonas foetus</name>
    <dbReference type="NCBI Taxonomy" id="1144522"/>
    <lineage>
        <taxon>Eukaryota</taxon>
        <taxon>Metamonada</taxon>
        <taxon>Parabasalia</taxon>
        <taxon>Tritrichomonadida</taxon>
        <taxon>Tritrichomonadidae</taxon>
        <taxon>Tritrichomonas</taxon>
    </lineage>
</organism>
<reference evidence="1" key="1">
    <citation type="submission" date="2016-10" db="EMBL/GenBank/DDBJ databases">
        <authorList>
            <person name="Benchimol M."/>
            <person name="Almeida L.G."/>
            <person name="Vasconcelos A.T."/>
            <person name="Perreira-Neves A."/>
            <person name="Rosa I.A."/>
            <person name="Tasca T."/>
            <person name="Bogo M.R."/>
            <person name="de Souza W."/>
        </authorList>
    </citation>
    <scope>NUCLEOTIDE SEQUENCE [LARGE SCALE GENOMIC DNA]</scope>
    <source>
        <strain evidence="1">K</strain>
    </source>
</reference>
<dbReference type="EMBL" id="MLAK01000215">
    <property type="protein sequence ID" value="OHT15588.1"/>
    <property type="molecule type" value="Genomic_DNA"/>
</dbReference>
<dbReference type="GeneID" id="94849030"/>
<comment type="caution">
    <text evidence="1">The sequence shown here is derived from an EMBL/GenBank/DDBJ whole genome shotgun (WGS) entry which is preliminary data.</text>
</comment>
<dbReference type="VEuPathDB" id="TrichDB:TRFO_42473"/>
<evidence type="ECO:0000313" key="2">
    <source>
        <dbReference type="Proteomes" id="UP000179807"/>
    </source>
</evidence>
<dbReference type="AlphaFoldDB" id="A0A1J4L0V2"/>
<proteinExistence type="predicted"/>
<accession>A0A1J4L0V2</accession>
<sequence length="953" mass="112431">MSETKISSLLHSVLSYCERILSELFKSSPYSNQRILIFQKLVEIRILISRFLAIYRWSIRNDPIGIQKNINIINFSELENLRKYFHNNAIKSFAPLKYIKNKMFSIVQAQQELSPLSTTKNVFKGHITNIFETHNFYVIIAHPFYSYSISKKNKDYKLDSLKIHDPWNSLNEEYIKKISSHLYFLIQRRIEFADIDKFLFSICQNLAFKAIIKKVKEYLHIYDCELEYKDSKVYIIFPQSFSPFNRFVIEKGNQTIQLRSMAPLYRPPQDLSNYSETFSKYDNYVKKRELSQMFYKILDPFTLDGEALFHHLHKLLFYTKIKNYWLMLEGNIRSSTFSHFTLFLKCYSSSLYFLHILLTDNYIVFMTITFNMKTGEPEYNYSLDGTIPNDEAIDTIFWSVFCRSVEYLDFSSIFKDHFITLKQPFYLSLENHWHVHFSFSENFYIDKLDDANGPTFHLRSLSDEGDSFNINSFILESLKRSVSNGADKMDNIIDNIFLSSKLYVILMELEYKLSENGYFAKRNQNSIWMPYFGCKFKITTKEYWVLKFQKIDFPFLHAGILRIEGRSIGLRFVDSIFWLIQQIFIINSMAFHTRHTSLLSSECLNIRTVLDYKIKIEMKGLEPLYSKNGYNIFEINGINSPLVECKLCRHEPLVKFANLNDFNNICGAISSGIIPALQFCQMFNSNKWKLIPFPDHDTFFIMYRNKFTLYVRKLYGKNFSIILPKSGFSSLLIVPLIKVLSSQSIRTTRMNTIYVTLDFSDFRLIRDSIETYDDIINTVIFMEIDFFDFVNGRIEAKGRRFFLSKIVVDDNGMLISSASFPSLGDITLKIQNLPEISFVEKSSLLFFVIRLIDFDSKGIINILDLIKVLLIYENLNWKEMLGKWYIDSEKKTFFLSINDYNREITILFNNPQEKTAIVQFFDQTKIFKANGFISYLQKVIDHQPIIDMILEYI</sequence>
<dbReference type="Proteomes" id="UP000179807">
    <property type="component" value="Unassembled WGS sequence"/>
</dbReference>
<dbReference type="RefSeq" id="XP_068368724.1">
    <property type="nucleotide sequence ID" value="XM_068514326.1"/>
</dbReference>
<keyword evidence="2" id="KW-1185">Reference proteome</keyword>
<protein>
    <submittedName>
        <fullName evidence="1">Uncharacterized protein</fullName>
    </submittedName>
</protein>
<gene>
    <name evidence="1" type="ORF">TRFO_42473</name>
</gene>